<name>A0ABD3H2S3_9MARC</name>
<accession>A0ABD3H2S3</accession>
<protein>
    <submittedName>
        <fullName evidence="1">Uncharacterized protein</fullName>
    </submittedName>
</protein>
<dbReference type="EMBL" id="JBJQOH010000006">
    <property type="protein sequence ID" value="KAL3684341.1"/>
    <property type="molecule type" value="Genomic_DNA"/>
</dbReference>
<evidence type="ECO:0000313" key="2">
    <source>
        <dbReference type="Proteomes" id="UP001633002"/>
    </source>
</evidence>
<sequence length="239" mass="27696">MSRGADDRYKYSALEPPITLSSDRAEIVNPVDQLRQGISAFEQKDELSASCKRVRRLEETSTTHDVEYNEFEITCLKGSSFSISKAELDDQQLAYRASLYPPISYINIWDEGQRQQAQSNGIMSTIQLKIRGHWTVKPQDDRSLPVTLADYDFLCRRDLIRYERVRTAAAKRSTLGCFGSTSGEVELVEEKIVLRQELPKRFLINHSFSHMDFRLFQQADVYKWDLRTQDYSPVMPLLR</sequence>
<comment type="caution">
    <text evidence="1">The sequence shown here is derived from an EMBL/GenBank/DDBJ whole genome shotgun (WGS) entry which is preliminary data.</text>
</comment>
<organism evidence="1 2">
    <name type="scientific">Riccia sorocarpa</name>
    <dbReference type="NCBI Taxonomy" id="122646"/>
    <lineage>
        <taxon>Eukaryota</taxon>
        <taxon>Viridiplantae</taxon>
        <taxon>Streptophyta</taxon>
        <taxon>Embryophyta</taxon>
        <taxon>Marchantiophyta</taxon>
        <taxon>Marchantiopsida</taxon>
        <taxon>Marchantiidae</taxon>
        <taxon>Marchantiales</taxon>
        <taxon>Ricciaceae</taxon>
        <taxon>Riccia</taxon>
    </lineage>
</organism>
<reference evidence="1 2" key="1">
    <citation type="submission" date="2024-09" db="EMBL/GenBank/DDBJ databases">
        <title>Chromosome-scale assembly of Riccia sorocarpa.</title>
        <authorList>
            <person name="Paukszto L."/>
        </authorList>
    </citation>
    <scope>NUCLEOTIDE SEQUENCE [LARGE SCALE GENOMIC DNA]</scope>
    <source>
        <strain evidence="1">LP-2024</strain>
        <tissue evidence="1">Aerial parts of the thallus</tissue>
    </source>
</reference>
<evidence type="ECO:0000313" key="1">
    <source>
        <dbReference type="EMBL" id="KAL3684341.1"/>
    </source>
</evidence>
<keyword evidence="2" id="KW-1185">Reference proteome</keyword>
<gene>
    <name evidence="1" type="ORF">R1sor_002363</name>
</gene>
<dbReference type="Proteomes" id="UP001633002">
    <property type="component" value="Unassembled WGS sequence"/>
</dbReference>
<dbReference type="AlphaFoldDB" id="A0ABD3H2S3"/>
<proteinExistence type="predicted"/>